<evidence type="ECO:0000313" key="2">
    <source>
        <dbReference type="EMBL" id="MPL61809.1"/>
    </source>
</evidence>
<name>A0A644T4X3_9ZZZZ</name>
<comment type="caution">
    <text evidence="2">The sequence shown here is derived from an EMBL/GenBank/DDBJ whole genome shotgun (WGS) entry which is preliminary data.</text>
</comment>
<gene>
    <name evidence="2" type="ORF">SDC9_07398</name>
</gene>
<dbReference type="EMBL" id="VSSQ01000016">
    <property type="protein sequence ID" value="MPL61809.1"/>
    <property type="molecule type" value="Genomic_DNA"/>
</dbReference>
<proteinExistence type="predicted"/>
<protein>
    <recommendedName>
        <fullName evidence="1">Peptidase C39-like domain-containing protein</fullName>
    </recommendedName>
</protein>
<organism evidence="2">
    <name type="scientific">bioreactor metagenome</name>
    <dbReference type="NCBI Taxonomy" id="1076179"/>
    <lineage>
        <taxon>unclassified sequences</taxon>
        <taxon>metagenomes</taxon>
        <taxon>ecological metagenomes</taxon>
    </lineage>
</organism>
<dbReference type="AlphaFoldDB" id="A0A644T4X3"/>
<feature type="domain" description="Peptidase C39-like" evidence="1">
    <location>
        <begin position="87"/>
        <end position="217"/>
    </location>
</feature>
<evidence type="ECO:0000259" key="1">
    <source>
        <dbReference type="Pfam" id="PF13529"/>
    </source>
</evidence>
<dbReference type="Gene3D" id="3.90.70.10">
    <property type="entry name" value="Cysteine proteinases"/>
    <property type="match status" value="1"/>
</dbReference>
<dbReference type="InterPro" id="IPR039564">
    <property type="entry name" value="Peptidase_C39-like"/>
</dbReference>
<reference evidence="2" key="1">
    <citation type="submission" date="2019-08" db="EMBL/GenBank/DDBJ databases">
        <authorList>
            <person name="Kucharzyk K."/>
            <person name="Murdoch R.W."/>
            <person name="Higgins S."/>
            <person name="Loffler F."/>
        </authorList>
    </citation>
    <scope>NUCLEOTIDE SEQUENCE</scope>
</reference>
<dbReference type="Pfam" id="PF13529">
    <property type="entry name" value="Peptidase_C39_2"/>
    <property type="match status" value="1"/>
</dbReference>
<sequence length="252" mass="28648">MSNNITVSFKVWKPSYDYVKRYKLENKGQKPTTVPINGTKTSFKNWKDSFLRVRKFKQNNKKYPLTVRVTIPDTPKPIADDGIIPVYHFNQQNIGNGYGEYACGPTSALICASHYDLVNYDNFLSKAYGLINACGTKIGSGTVPNNLVNGFNKYFTSLKMTPIGFTESNIKKCVKKNLPMVFNAKMNKDFGYNSFKEGHYLSITGYKNSKVGVSDPHGFNIGRGYRYYYNFNDIKKAVQNNGNRPLWIVTKK</sequence>
<accession>A0A644T4X3</accession>